<accession>A0A4Z2ET73</accession>
<reference evidence="2 3" key="1">
    <citation type="submission" date="2019-03" db="EMBL/GenBank/DDBJ databases">
        <title>First draft genome of Liparis tanakae, snailfish: a comprehensive survey of snailfish specific genes.</title>
        <authorList>
            <person name="Kim W."/>
            <person name="Song I."/>
            <person name="Jeong J.-H."/>
            <person name="Kim D."/>
            <person name="Kim S."/>
            <person name="Ryu S."/>
            <person name="Song J.Y."/>
            <person name="Lee S.K."/>
        </authorList>
    </citation>
    <scope>NUCLEOTIDE SEQUENCE [LARGE SCALE GENOMIC DNA]</scope>
    <source>
        <tissue evidence="2">Muscle</tissue>
    </source>
</reference>
<dbReference type="AlphaFoldDB" id="A0A4Z2ET73"/>
<name>A0A4Z2ET73_9TELE</name>
<evidence type="ECO:0000313" key="2">
    <source>
        <dbReference type="EMBL" id="TNN31830.1"/>
    </source>
</evidence>
<keyword evidence="3" id="KW-1185">Reference proteome</keyword>
<evidence type="ECO:0000256" key="1">
    <source>
        <dbReference type="SAM" id="MobiDB-lite"/>
    </source>
</evidence>
<protein>
    <submittedName>
        <fullName evidence="2">Uncharacterized protein</fullName>
    </submittedName>
</protein>
<dbReference type="Proteomes" id="UP000314294">
    <property type="component" value="Unassembled WGS sequence"/>
</dbReference>
<dbReference type="EMBL" id="SRLO01003120">
    <property type="protein sequence ID" value="TNN31830.1"/>
    <property type="molecule type" value="Genomic_DNA"/>
</dbReference>
<evidence type="ECO:0000313" key="3">
    <source>
        <dbReference type="Proteomes" id="UP000314294"/>
    </source>
</evidence>
<sequence length="133" mass="14558">MQLIRLWAVNGGLNGLNSVTFQMRGDWRVESDGERTNSPRLDTYTCLSEKPSSPTSTPPGQGDHAHQDGPEVTPHAPGAKGSCPRTRPHGLAEPGVEPSTPRPLMEDPRPLMEDGPLVPKRPDPFLVMWDQLC</sequence>
<proteinExistence type="predicted"/>
<organism evidence="2 3">
    <name type="scientific">Liparis tanakae</name>
    <name type="common">Tanaka's snailfish</name>
    <dbReference type="NCBI Taxonomy" id="230148"/>
    <lineage>
        <taxon>Eukaryota</taxon>
        <taxon>Metazoa</taxon>
        <taxon>Chordata</taxon>
        <taxon>Craniata</taxon>
        <taxon>Vertebrata</taxon>
        <taxon>Euteleostomi</taxon>
        <taxon>Actinopterygii</taxon>
        <taxon>Neopterygii</taxon>
        <taxon>Teleostei</taxon>
        <taxon>Neoteleostei</taxon>
        <taxon>Acanthomorphata</taxon>
        <taxon>Eupercaria</taxon>
        <taxon>Perciformes</taxon>
        <taxon>Cottioidei</taxon>
        <taxon>Cottales</taxon>
        <taxon>Liparidae</taxon>
        <taxon>Liparis</taxon>
    </lineage>
</organism>
<comment type="caution">
    <text evidence="2">The sequence shown here is derived from an EMBL/GenBank/DDBJ whole genome shotgun (WGS) entry which is preliminary data.</text>
</comment>
<feature type="compositionally biased region" description="Basic and acidic residues" evidence="1">
    <location>
        <begin position="28"/>
        <end position="37"/>
    </location>
</feature>
<gene>
    <name evidence="2" type="ORF">EYF80_058012</name>
</gene>
<feature type="region of interest" description="Disordered" evidence="1">
    <location>
        <begin position="28"/>
        <end position="123"/>
    </location>
</feature>